<dbReference type="SUPFAM" id="SSF52743">
    <property type="entry name" value="Subtilisin-like"/>
    <property type="match status" value="1"/>
</dbReference>
<dbReference type="PANTHER" id="PTHR43806:SF11">
    <property type="entry name" value="CEREVISIN-RELATED"/>
    <property type="match status" value="1"/>
</dbReference>
<dbReference type="InterPro" id="IPR050131">
    <property type="entry name" value="Peptidase_S8_subtilisin-like"/>
</dbReference>
<evidence type="ECO:0000256" key="2">
    <source>
        <dbReference type="ARBA" id="ARBA00022670"/>
    </source>
</evidence>
<dbReference type="OrthoDB" id="9813435at2"/>
<dbReference type="PROSITE" id="PS00136">
    <property type="entry name" value="SUBTILASE_ASP"/>
    <property type="match status" value="1"/>
</dbReference>
<dbReference type="EMBL" id="FTNT01000005">
    <property type="protein sequence ID" value="SIS00169.1"/>
    <property type="molecule type" value="Genomic_DNA"/>
</dbReference>
<dbReference type="Gene3D" id="3.40.50.200">
    <property type="entry name" value="Peptidase S8/S53 domain"/>
    <property type="match status" value="1"/>
</dbReference>
<dbReference type="InterPro" id="IPR000209">
    <property type="entry name" value="Peptidase_S8/S53_dom"/>
</dbReference>
<evidence type="ECO:0000256" key="4">
    <source>
        <dbReference type="ARBA" id="ARBA00022825"/>
    </source>
</evidence>
<dbReference type="InterPro" id="IPR023828">
    <property type="entry name" value="Peptidase_S8_Ser-AS"/>
</dbReference>
<accession>A0A1N7FIJ5</accession>
<dbReference type="PANTHER" id="PTHR43806">
    <property type="entry name" value="PEPTIDASE S8"/>
    <property type="match status" value="1"/>
</dbReference>
<dbReference type="PROSITE" id="PS51892">
    <property type="entry name" value="SUBTILASE"/>
    <property type="match status" value="1"/>
</dbReference>
<dbReference type="Proteomes" id="UP000186218">
    <property type="component" value="Unassembled WGS sequence"/>
</dbReference>
<comment type="similarity">
    <text evidence="1 5 6">Belongs to the peptidase S8 family.</text>
</comment>
<organism evidence="9 10">
    <name type="scientific">Williamsia sterculiae</name>
    <dbReference type="NCBI Taxonomy" id="1344003"/>
    <lineage>
        <taxon>Bacteria</taxon>
        <taxon>Bacillati</taxon>
        <taxon>Actinomycetota</taxon>
        <taxon>Actinomycetes</taxon>
        <taxon>Mycobacteriales</taxon>
        <taxon>Nocardiaceae</taxon>
        <taxon>Williamsia</taxon>
    </lineage>
</organism>
<feature type="domain" description="Peptidase S8/S53" evidence="8">
    <location>
        <begin position="133"/>
        <end position="373"/>
    </location>
</feature>
<evidence type="ECO:0000256" key="1">
    <source>
        <dbReference type="ARBA" id="ARBA00011073"/>
    </source>
</evidence>
<gene>
    <name evidence="9" type="ORF">SAMN05445060_2102</name>
</gene>
<evidence type="ECO:0000256" key="7">
    <source>
        <dbReference type="SAM" id="MobiDB-lite"/>
    </source>
</evidence>
<dbReference type="RefSeq" id="WP_076479225.1">
    <property type="nucleotide sequence ID" value="NZ_FTNT01000005.1"/>
</dbReference>
<keyword evidence="4 5" id="KW-0720">Serine protease</keyword>
<feature type="active site" description="Charge relay system" evidence="5">
    <location>
        <position position="142"/>
    </location>
</feature>
<evidence type="ECO:0000256" key="6">
    <source>
        <dbReference type="RuleBase" id="RU003355"/>
    </source>
</evidence>
<feature type="region of interest" description="Disordered" evidence="7">
    <location>
        <begin position="167"/>
        <end position="189"/>
    </location>
</feature>
<sequence>MSNDNPAADPHTTGRQIVTFTDGSTDEQREEALRAISGIDSVASTGGIGPMDADALANSDAVVFSRIGVGVAALPAVHTADLVADPAVVTVEPERVVRALPIPAVAPVGHYADTANSTWGLQATGADTSSADGRGIRIAVLDTGFDQDHPDFGGRTVIARSFVVGESTQDGHGHGTHCVGTSSGPRHPTDTRRYGVAPAVDIFVGKVLSNRGSGNDSQILAGIEWAISQGCAVISMSLGADIDQQLQAYEEVGRRALDAGTVIVAAAGNNAHRPDDPGFVGSPANATTILAVGAVASDMTVAPFSARSSRLDGGQVDITAPGVNVYSSWPAPRQYNTISGTSMATPHVAGIAALWAQQTGERGRQLWARLLRQAQRLDLPAGDVGAGLARAPE</sequence>
<proteinExistence type="inferred from homology"/>
<evidence type="ECO:0000259" key="8">
    <source>
        <dbReference type="Pfam" id="PF00082"/>
    </source>
</evidence>
<dbReference type="InterPro" id="IPR015500">
    <property type="entry name" value="Peptidase_S8_subtilisin-rel"/>
</dbReference>
<protein>
    <submittedName>
        <fullName evidence="9">Subtilase family protein</fullName>
    </submittedName>
</protein>
<dbReference type="Pfam" id="PF00082">
    <property type="entry name" value="Peptidase_S8"/>
    <property type="match status" value="1"/>
</dbReference>
<dbReference type="PROSITE" id="PS00138">
    <property type="entry name" value="SUBTILASE_SER"/>
    <property type="match status" value="1"/>
</dbReference>
<feature type="active site" description="Charge relay system" evidence="5">
    <location>
        <position position="174"/>
    </location>
</feature>
<dbReference type="GO" id="GO:0004252">
    <property type="term" value="F:serine-type endopeptidase activity"/>
    <property type="evidence" value="ECO:0007669"/>
    <property type="project" value="UniProtKB-UniRule"/>
</dbReference>
<evidence type="ECO:0000313" key="9">
    <source>
        <dbReference type="EMBL" id="SIS00169.1"/>
    </source>
</evidence>
<name>A0A1N7FIJ5_9NOCA</name>
<keyword evidence="10" id="KW-1185">Reference proteome</keyword>
<dbReference type="InterPro" id="IPR023827">
    <property type="entry name" value="Peptidase_S8_Asp-AS"/>
</dbReference>
<dbReference type="STRING" id="1344003.SAMN05445060_2102"/>
<reference evidence="9 10" key="1">
    <citation type="submission" date="2017-01" db="EMBL/GenBank/DDBJ databases">
        <authorList>
            <person name="Mah S.A."/>
            <person name="Swanson W.J."/>
            <person name="Moy G.W."/>
            <person name="Vacquier V.D."/>
        </authorList>
    </citation>
    <scope>NUCLEOTIDE SEQUENCE [LARGE SCALE GENOMIC DNA]</scope>
    <source>
        <strain evidence="9 10">CPCC 203464</strain>
    </source>
</reference>
<dbReference type="InterPro" id="IPR036852">
    <property type="entry name" value="Peptidase_S8/S53_dom_sf"/>
</dbReference>
<keyword evidence="2 5" id="KW-0645">Protease</keyword>
<dbReference type="PRINTS" id="PR00723">
    <property type="entry name" value="SUBTILISIN"/>
</dbReference>
<evidence type="ECO:0000313" key="10">
    <source>
        <dbReference type="Proteomes" id="UP000186218"/>
    </source>
</evidence>
<keyword evidence="3 5" id="KW-0378">Hydrolase</keyword>
<feature type="active site" description="Charge relay system" evidence="5">
    <location>
        <position position="342"/>
    </location>
</feature>
<evidence type="ECO:0000256" key="5">
    <source>
        <dbReference type="PROSITE-ProRule" id="PRU01240"/>
    </source>
</evidence>
<evidence type="ECO:0000256" key="3">
    <source>
        <dbReference type="ARBA" id="ARBA00022801"/>
    </source>
</evidence>
<dbReference type="GO" id="GO:0006508">
    <property type="term" value="P:proteolysis"/>
    <property type="evidence" value="ECO:0007669"/>
    <property type="project" value="UniProtKB-KW"/>
</dbReference>
<dbReference type="AlphaFoldDB" id="A0A1N7FIJ5"/>